<evidence type="ECO:0000313" key="4">
    <source>
        <dbReference type="Proteomes" id="UP000664344"/>
    </source>
</evidence>
<evidence type="ECO:0000313" key="3">
    <source>
        <dbReference type="EMBL" id="MBN7771613.1"/>
    </source>
</evidence>
<dbReference type="PANTHER" id="PTHR46124:SF3">
    <property type="entry name" value="HYDROLASE"/>
    <property type="match status" value="1"/>
</dbReference>
<dbReference type="PIRSF" id="PIRSF005902">
    <property type="entry name" value="DNase_TatD"/>
    <property type="match status" value="1"/>
</dbReference>
<gene>
    <name evidence="3" type="ORF">JYP53_17030</name>
</gene>
<dbReference type="CDD" id="cd01310">
    <property type="entry name" value="TatD_DNAse"/>
    <property type="match status" value="1"/>
</dbReference>
<reference evidence="3 4" key="1">
    <citation type="submission" date="2021-02" db="EMBL/GenBank/DDBJ databases">
        <title>PHA producing bacteria isolated from coastal sediment in Guangdong, Shenzhen.</title>
        <authorList>
            <person name="Zheng W."/>
            <person name="Yu S."/>
            <person name="Huang Y."/>
        </authorList>
    </citation>
    <scope>NUCLEOTIDE SEQUENCE [LARGE SCALE GENOMIC DNA]</scope>
    <source>
        <strain evidence="3 4">TN21-5</strain>
    </source>
</reference>
<dbReference type="InterPro" id="IPR032466">
    <property type="entry name" value="Metal_Hydrolase"/>
</dbReference>
<evidence type="ECO:0000256" key="2">
    <source>
        <dbReference type="ARBA" id="ARBA00022801"/>
    </source>
</evidence>
<sequence>MRLVDAHCHFDFPCFDGHRDELLQAAAGLGVRALVIPGVRRRNWDRVAALAESRSDLWYCLGIHPWFAHECRADDLDALEQALSRRPKSCIGIGECGLDALRGNVQEQQACFQAQVALSMKFGLPLVIHSVKTHDLVYVALKRVGWSGAALVHGFSGSYQQARKLVDLGCLIGVGGVITHDRAGKTRDALSRLPRESLILETDAPDMAPQGVARGQNSPVHLPAILAALSQLRGERVEALADTLLENVSRLYGVDVDTLAPAAL</sequence>
<dbReference type="GO" id="GO:0016787">
    <property type="term" value="F:hydrolase activity"/>
    <property type="evidence" value="ECO:0007669"/>
    <property type="project" value="UniProtKB-KW"/>
</dbReference>
<dbReference type="PROSITE" id="PS01137">
    <property type="entry name" value="TATD_1"/>
    <property type="match status" value="1"/>
</dbReference>
<protein>
    <submittedName>
        <fullName evidence="3">TatD family hydrolase</fullName>
    </submittedName>
</protein>
<dbReference type="SUPFAM" id="SSF51556">
    <property type="entry name" value="Metallo-dependent hydrolases"/>
    <property type="match status" value="1"/>
</dbReference>
<proteinExistence type="inferred from homology"/>
<dbReference type="Pfam" id="PF01026">
    <property type="entry name" value="TatD_DNase"/>
    <property type="match status" value="1"/>
</dbReference>
<dbReference type="PANTHER" id="PTHR46124">
    <property type="entry name" value="D-AMINOACYL-TRNA DEACYLASE"/>
    <property type="match status" value="1"/>
</dbReference>
<dbReference type="Proteomes" id="UP000664344">
    <property type="component" value="Unassembled WGS sequence"/>
</dbReference>
<dbReference type="RefSeq" id="WP_206558309.1">
    <property type="nucleotide sequence ID" value="NZ_JAFKDB010000020.1"/>
</dbReference>
<keyword evidence="2 3" id="KW-0378">Hydrolase</keyword>
<dbReference type="PROSITE" id="PS01091">
    <property type="entry name" value="TATD_3"/>
    <property type="match status" value="1"/>
</dbReference>
<dbReference type="EMBL" id="JAFKDB010000020">
    <property type="protein sequence ID" value="MBN7771613.1"/>
    <property type="molecule type" value="Genomic_DNA"/>
</dbReference>
<organism evidence="3 4">
    <name type="scientific">Marinobacter daepoensis</name>
    <dbReference type="NCBI Taxonomy" id="262077"/>
    <lineage>
        <taxon>Bacteria</taxon>
        <taxon>Pseudomonadati</taxon>
        <taxon>Pseudomonadota</taxon>
        <taxon>Gammaproteobacteria</taxon>
        <taxon>Pseudomonadales</taxon>
        <taxon>Marinobacteraceae</taxon>
        <taxon>Marinobacter</taxon>
    </lineage>
</organism>
<keyword evidence="4" id="KW-1185">Reference proteome</keyword>
<dbReference type="InterPro" id="IPR018228">
    <property type="entry name" value="DNase_TatD-rel_CS"/>
</dbReference>
<accession>A0ABS3BJD3</accession>
<name>A0ABS3BJD3_9GAMM</name>
<comment type="similarity">
    <text evidence="1">Belongs to the metallo-dependent hydrolases superfamily. TatD-type hydrolase family.</text>
</comment>
<dbReference type="Gene3D" id="3.20.20.140">
    <property type="entry name" value="Metal-dependent hydrolases"/>
    <property type="match status" value="1"/>
</dbReference>
<evidence type="ECO:0000256" key="1">
    <source>
        <dbReference type="ARBA" id="ARBA00009275"/>
    </source>
</evidence>
<comment type="caution">
    <text evidence="3">The sequence shown here is derived from an EMBL/GenBank/DDBJ whole genome shotgun (WGS) entry which is preliminary data.</text>
</comment>
<dbReference type="InterPro" id="IPR001130">
    <property type="entry name" value="TatD-like"/>
</dbReference>